<dbReference type="EMBL" id="RKLY01000002">
    <property type="protein sequence ID" value="TGD25145.1"/>
    <property type="molecule type" value="Genomic_DNA"/>
</dbReference>
<dbReference type="RefSeq" id="WP_135371177.1">
    <property type="nucleotide sequence ID" value="NZ_RKLY01000002.1"/>
</dbReference>
<gene>
    <name evidence="2" type="ORF">EGT49_01435</name>
</gene>
<accession>A0A4Z0JRP4</accession>
<keyword evidence="3" id="KW-1185">Reference proteome</keyword>
<evidence type="ECO:0000313" key="3">
    <source>
        <dbReference type="Proteomes" id="UP000298021"/>
    </source>
</evidence>
<reference evidence="2 3" key="1">
    <citation type="submission" date="2018-10" db="EMBL/GenBank/DDBJ databases">
        <title>Lactobacillus sp. R7 and Lactobacillus sp. R19 isolated from fermented mustard green product of Taiwan.</title>
        <authorList>
            <person name="Lin S.-T."/>
        </authorList>
    </citation>
    <scope>NUCLEOTIDE SEQUENCE [LARGE SCALE GENOMIC DNA]</scope>
    <source>
        <strain evidence="2 3">BCRC 81127</strain>
    </source>
</reference>
<keyword evidence="1" id="KW-0472">Membrane</keyword>
<keyword evidence="1" id="KW-1133">Transmembrane helix</keyword>
<dbReference type="OrthoDB" id="2296205at2"/>
<evidence type="ECO:0000256" key="1">
    <source>
        <dbReference type="SAM" id="Phobius"/>
    </source>
</evidence>
<feature type="transmembrane region" description="Helical" evidence="1">
    <location>
        <begin position="7"/>
        <end position="27"/>
    </location>
</feature>
<feature type="transmembrane region" description="Helical" evidence="1">
    <location>
        <begin position="47"/>
        <end position="69"/>
    </location>
</feature>
<protein>
    <submittedName>
        <fullName evidence="2">DUF2975 domain-containing protein</fullName>
    </submittedName>
</protein>
<feature type="transmembrane region" description="Helical" evidence="1">
    <location>
        <begin position="90"/>
        <end position="107"/>
    </location>
</feature>
<organism evidence="2 3">
    <name type="scientific">Companilactobacillus suantsaicola</name>
    <dbReference type="NCBI Taxonomy" id="2487723"/>
    <lineage>
        <taxon>Bacteria</taxon>
        <taxon>Bacillati</taxon>
        <taxon>Bacillota</taxon>
        <taxon>Bacilli</taxon>
        <taxon>Lactobacillales</taxon>
        <taxon>Lactobacillaceae</taxon>
        <taxon>Companilactobacillus</taxon>
    </lineage>
</organism>
<dbReference type="AlphaFoldDB" id="A0A4Z0JRP4"/>
<keyword evidence="1" id="KW-0812">Transmembrane</keyword>
<dbReference type="InterPro" id="IPR021354">
    <property type="entry name" value="DUF2975"/>
</dbReference>
<comment type="caution">
    <text evidence="2">The sequence shown here is derived from an EMBL/GenBank/DDBJ whole genome shotgun (WGS) entry which is preliminary data.</text>
</comment>
<name>A0A4Z0JRP4_9LACO</name>
<sequence length="157" mass="17671">MKIKTTFLKIVTAILDIFLLFFVYALAWGTYSSIVDHSVVHLQLLSVGFLFAAALVAFGISYYLFRIFFLMDKQQFFTKSSLHSVKMIRNLFVILFFALSGIMPYIYYSADRGDAPGMIIIVGAVVFVPLAIAAFVSAMEQILIKAINMKDENDLTI</sequence>
<proteinExistence type="predicted"/>
<dbReference type="Pfam" id="PF11188">
    <property type="entry name" value="DUF2975"/>
    <property type="match status" value="1"/>
</dbReference>
<dbReference type="Proteomes" id="UP000298021">
    <property type="component" value="Unassembled WGS sequence"/>
</dbReference>
<evidence type="ECO:0000313" key="2">
    <source>
        <dbReference type="EMBL" id="TGD25145.1"/>
    </source>
</evidence>
<feature type="transmembrane region" description="Helical" evidence="1">
    <location>
        <begin position="119"/>
        <end position="139"/>
    </location>
</feature>